<keyword evidence="7" id="KW-0472">Membrane</keyword>
<keyword evidence="6" id="KW-1133">Transmembrane helix</keyword>
<dbReference type="InterPro" id="IPR023299">
    <property type="entry name" value="ATPase_P-typ_cyto_dom_N"/>
</dbReference>
<dbReference type="Gene3D" id="3.40.1110.10">
    <property type="entry name" value="Calcium-transporting ATPase, cytoplasmic domain N"/>
    <property type="match status" value="1"/>
</dbReference>
<dbReference type="AlphaFoldDB" id="A0A7S7G0V0"/>
<evidence type="ECO:0000256" key="2">
    <source>
        <dbReference type="ARBA" id="ARBA00022692"/>
    </source>
</evidence>
<dbReference type="PROSITE" id="PS00154">
    <property type="entry name" value="ATPASE_E1_E2"/>
    <property type="match status" value="1"/>
</dbReference>
<dbReference type="EMBL" id="CP060385">
    <property type="protein sequence ID" value="QOX89462.1"/>
    <property type="molecule type" value="Genomic_DNA"/>
</dbReference>
<keyword evidence="2" id="KW-0812">Transmembrane</keyword>
<evidence type="ECO:0000256" key="6">
    <source>
        <dbReference type="ARBA" id="ARBA00022989"/>
    </source>
</evidence>
<dbReference type="InterPro" id="IPR018303">
    <property type="entry name" value="ATPase_P-typ_P_site"/>
</dbReference>
<accession>A0A7S7G0V0</accession>
<keyword evidence="3" id="KW-0547">Nucleotide-binding</keyword>
<evidence type="ECO:0000256" key="1">
    <source>
        <dbReference type="ARBA" id="ARBA00004141"/>
    </source>
</evidence>
<organism evidence="8">
    <name type="scientific">Candidatus Phytoplasma australasiaticum subsp. australasiaticum</name>
    <dbReference type="NCBI Taxonomy" id="2832407"/>
    <lineage>
        <taxon>Bacteria</taxon>
        <taxon>Bacillati</taxon>
        <taxon>Mycoplasmatota</taxon>
        <taxon>Mollicutes</taxon>
        <taxon>Acholeplasmatales</taxon>
        <taxon>Acholeplasmataceae</taxon>
        <taxon>Candidatus Phytoplasma</taxon>
        <taxon>16SrII (Peanut WB group)</taxon>
        <taxon>Candidatus Phytoplasma australasiaticum</taxon>
    </lineage>
</organism>
<dbReference type="GO" id="GO:0005524">
    <property type="term" value="F:ATP binding"/>
    <property type="evidence" value="ECO:0007669"/>
    <property type="project" value="UniProtKB-KW"/>
</dbReference>
<gene>
    <name evidence="8" type="ORF">H7685_00990</name>
</gene>
<sequence length="75" mass="8668">MGAINVICTDKTGTLTQNKLLIKFLYVYSNHFNIDYSSQLIPDNLISNYQQLIHYGILCNSIAQHDNEKIFLLIY</sequence>
<protein>
    <submittedName>
        <fullName evidence="8">Cation-transporting P-type ATPase</fullName>
    </submittedName>
</protein>
<evidence type="ECO:0000313" key="8">
    <source>
        <dbReference type="EMBL" id="QOX89462.1"/>
    </source>
</evidence>
<dbReference type="InterPro" id="IPR023214">
    <property type="entry name" value="HAD_sf"/>
</dbReference>
<dbReference type="FunFam" id="3.40.50.1000:FF:000001">
    <property type="entry name" value="Phospholipid-transporting ATPase IC"/>
    <property type="match status" value="1"/>
</dbReference>
<evidence type="ECO:0000256" key="5">
    <source>
        <dbReference type="ARBA" id="ARBA00022967"/>
    </source>
</evidence>
<evidence type="ECO:0000256" key="3">
    <source>
        <dbReference type="ARBA" id="ARBA00022741"/>
    </source>
</evidence>
<comment type="subcellular location">
    <subcellularLocation>
        <location evidence="1">Membrane</location>
        <topology evidence="1">Multi-pass membrane protein</topology>
    </subcellularLocation>
</comment>
<keyword evidence="4" id="KW-0067">ATP-binding</keyword>
<dbReference type="Gene3D" id="3.40.50.1000">
    <property type="entry name" value="HAD superfamily/HAD-like"/>
    <property type="match status" value="1"/>
</dbReference>
<name>A0A7S7G0V0_9MOLU</name>
<evidence type="ECO:0000256" key="7">
    <source>
        <dbReference type="ARBA" id="ARBA00023136"/>
    </source>
</evidence>
<evidence type="ECO:0000256" key="4">
    <source>
        <dbReference type="ARBA" id="ARBA00022840"/>
    </source>
</evidence>
<keyword evidence="5" id="KW-1278">Translocase</keyword>
<proteinExistence type="predicted"/>
<dbReference type="GO" id="GO:0016020">
    <property type="term" value="C:membrane"/>
    <property type="evidence" value="ECO:0007669"/>
    <property type="project" value="UniProtKB-SubCell"/>
</dbReference>
<reference evidence="8" key="1">
    <citation type="submission" date="2020-08" db="EMBL/GenBank/DDBJ databases">
        <title>Phytoplasma sp. strain PR08 associated with Phyllody Disease of Parthenium hysterophorus.</title>
        <authorList>
            <person name="Kirdat K."/>
            <person name="Tiwarekar B."/>
            <person name="Yadav A."/>
        </authorList>
    </citation>
    <scope>NUCLEOTIDE SEQUENCE [LARGE SCALE GENOMIC DNA]</scope>
    <source>
        <strain evidence="8">PR08</strain>
    </source>
</reference>